<dbReference type="Gene3D" id="3.60.10.10">
    <property type="entry name" value="Endonuclease/exonuclease/phosphatase"/>
    <property type="match status" value="1"/>
</dbReference>
<dbReference type="AlphaFoldDB" id="A0A839HF10"/>
<gene>
    <name evidence="2" type="ORF">H4F90_00430</name>
</gene>
<sequence>MATLPRPRRNTPLRFASCNLYNLNLPGRALYGRPGWTEAQYAAKIAWLAQALRGVEAEVWGFQELWHPEPLQAAFRAAGLDGDYQLLTRPGLNGQGIACAAAVHRSLAIDPVAEPALAPVWIERFPPQLQLRSGGGEDPQSPAIAVTIKGFSRPVLRLALRVAPGLPLVEVHVAHLKSKGPTEVGGEAWFRADPSAFAPHREALGSAISTVRRTAEAAALRVLLTERMKAEGRPTVVMGDLNDDRLSNTQALITGQPDLLLRADRKGGSATGLYATELMEGQRSLRDVSYTYIHQGEHGSLDHILVSQAFYDRSRQRLWRFEGLRIYNDHLNLEDPAATGTPDHGIVQACFAYDPA</sequence>
<dbReference type="PANTHER" id="PTHR42834:SF1">
    <property type="entry name" value="ENDONUCLEASE_EXONUCLEASE_PHOSPHATASE FAMILY PROTEIN (AFU_ORTHOLOGUE AFUA_3G09210)"/>
    <property type="match status" value="1"/>
</dbReference>
<dbReference type="Pfam" id="PF03372">
    <property type="entry name" value="Exo_endo_phos"/>
    <property type="match status" value="1"/>
</dbReference>
<name>A0A839HF10_9BURK</name>
<proteinExistence type="predicted"/>
<keyword evidence="2" id="KW-0269">Exonuclease</keyword>
<evidence type="ECO:0000313" key="2">
    <source>
        <dbReference type="EMBL" id="MBB1160447.1"/>
    </source>
</evidence>
<dbReference type="InterPro" id="IPR036691">
    <property type="entry name" value="Endo/exonu/phosph_ase_sf"/>
</dbReference>
<organism evidence="2 3">
    <name type="scientific">Aquariibacter albus</name>
    <dbReference type="NCBI Taxonomy" id="2759899"/>
    <lineage>
        <taxon>Bacteria</taxon>
        <taxon>Pseudomonadati</taxon>
        <taxon>Pseudomonadota</taxon>
        <taxon>Betaproteobacteria</taxon>
        <taxon>Burkholderiales</taxon>
        <taxon>Sphaerotilaceae</taxon>
        <taxon>Aquariibacter</taxon>
    </lineage>
</organism>
<feature type="domain" description="Endonuclease/exonuclease/phosphatase" evidence="1">
    <location>
        <begin position="48"/>
        <end position="322"/>
    </location>
</feature>
<protein>
    <submittedName>
        <fullName evidence="2">Endonuclease/exonuclease/phosphatase family protein</fullName>
    </submittedName>
</protein>
<keyword evidence="2" id="KW-0255">Endonuclease</keyword>
<dbReference type="SUPFAM" id="SSF56219">
    <property type="entry name" value="DNase I-like"/>
    <property type="match status" value="1"/>
</dbReference>
<dbReference type="GO" id="GO:0004527">
    <property type="term" value="F:exonuclease activity"/>
    <property type="evidence" value="ECO:0007669"/>
    <property type="project" value="UniProtKB-KW"/>
</dbReference>
<accession>A0A839HF10</accession>
<dbReference type="InterPro" id="IPR005135">
    <property type="entry name" value="Endo/exonuclease/phosphatase"/>
</dbReference>
<keyword evidence="2" id="KW-0378">Hydrolase</keyword>
<keyword evidence="2" id="KW-0540">Nuclease</keyword>
<evidence type="ECO:0000313" key="3">
    <source>
        <dbReference type="Proteomes" id="UP000586093"/>
    </source>
</evidence>
<reference evidence="2 3" key="1">
    <citation type="submission" date="2020-08" db="EMBL/GenBank/DDBJ databases">
        <title>Aquariorum lacteus gen. nov., sp. nov., a new member of the family Comamonadaceae, isolated from freshwater aquarium.</title>
        <authorList>
            <person name="Chun S.-J."/>
        </authorList>
    </citation>
    <scope>NUCLEOTIDE SEQUENCE [LARGE SCALE GENOMIC DNA]</scope>
    <source>
        <strain evidence="2 3">SJAQ100</strain>
    </source>
</reference>
<keyword evidence="3" id="KW-1185">Reference proteome</keyword>
<dbReference type="RefSeq" id="WP_182660412.1">
    <property type="nucleotide sequence ID" value="NZ_JACIVI010000001.1"/>
</dbReference>
<evidence type="ECO:0000259" key="1">
    <source>
        <dbReference type="Pfam" id="PF03372"/>
    </source>
</evidence>
<dbReference type="Proteomes" id="UP000586093">
    <property type="component" value="Unassembled WGS sequence"/>
</dbReference>
<comment type="caution">
    <text evidence="2">The sequence shown here is derived from an EMBL/GenBank/DDBJ whole genome shotgun (WGS) entry which is preliminary data.</text>
</comment>
<dbReference type="EMBL" id="JACIVI010000001">
    <property type="protein sequence ID" value="MBB1160447.1"/>
    <property type="molecule type" value="Genomic_DNA"/>
</dbReference>
<dbReference type="GO" id="GO:0004519">
    <property type="term" value="F:endonuclease activity"/>
    <property type="evidence" value="ECO:0007669"/>
    <property type="project" value="UniProtKB-KW"/>
</dbReference>
<dbReference type="PANTHER" id="PTHR42834">
    <property type="entry name" value="ENDONUCLEASE/EXONUCLEASE/PHOSPHATASE FAMILY PROTEIN (AFU_ORTHOLOGUE AFUA_3G09210)"/>
    <property type="match status" value="1"/>
</dbReference>